<dbReference type="PANTHER" id="PTHR11878">
    <property type="entry name" value="SODIUM/CALCIUM EXCHANGER"/>
    <property type="match status" value="1"/>
</dbReference>
<feature type="region of interest" description="Disordered" evidence="5">
    <location>
        <begin position="1"/>
        <end position="24"/>
    </location>
</feature>
<dbReference type="PANTHER" id="PTHR11878:SF65">
    <property type="entry name" value="NA_CA-EXCHANGE PROTEIN, ISOFORM G"/>
    <property type="match status" value="1"/>
</dbReference>
<evidence type="ECO:0000256" key="4">
    <source>
        <dbReference type="ARBA" id="ARBA00023065"/>
    </source>
</evidence>
<dbReference type="InterPro" id="IPR051171">
    <property type="entry name" value="CaCA"/>
</dbReference>
<keyword evidence="1" id="KW-0732">Signal</keyword>
<gene>
    <name evidence="7" type="ORF">AK812_SmicGene46646</name>
</gene>
<reference evidence="7 8" key="1">
    <citation type="submission" date="2016-02" db="EMBL/GenBank/DDBJ databases">
        <title>Genome analysis of coral dinoflagellate symbionts highlights evolutionary adaptations to a symbiotic lifestyle.</title>
        <authorList>
            <person name="Aranda M."/>
            <person name="Li Y."/>
            <person name="Liew Y.J."/>
            <person name="Baumgarten S."/>
            <person name="Simakov O."/>
            <person name="Wilson M."/>
            <person name="Piel J."/>
            <person name="Ashoor H."/>
            <person name="Bougouffa S."/>
            <person name="Bajic V.B."/>
            <person name="Ryu T."/>
            <person name="Ravasi T."/>
            <person name="Bayer T."/>
            <person name="Micklem G."/>
            <person name="Kim H."/>
            <person name="Bhak J."/>
            <person name="Lajeunesse T.C."/>
            <person name="Voolstra C.R."/>
        </authorList>
    </citation>
    <scope>NUCLEOTIDE SEQUENCE [LARGE SCALE GENOMIC DNA]</scope>
    <source>
        <strain evidence="7 8">CCMP2467</strain>
    </source>
</reference>
<evidence type="ECO:0000259" key="6">
    <source>
        <dbReference type="SMART" id="SM00237"/>
    </source>
</evidence>
<proteinExistence type="predicted"/>
<evidence type="ECO:0000256" key="2">
    <source>
        <dbReference type="ARBA" id="ARBA00022737"/>
    </source>
</evidence>
<dbReference type="Pfam" id="PF03160">
    <property type="entry name" value="Calx-beta"/>
    <property type="match status" value="1"/>
</dbReference>
<dbReference type="Proteomes" id="UP000186817">
    <property type="component" value="Unassembled WGS sequence"/>
</dbReference>
<name>A0A1Q9BTG4_SYMMI</name>
<sequence length="303" mass="34010">MRQPCALDAATDCSSTLGSPRGPLRYRRRSYGSQLMQRTLQLAASTPAPALPAKAPTFKSMRTTRTDMTHPWEDCIVQFSSPVYLVEEDDGEVVLDIVRVGPTDEPCQVSYATRDCSAKADLSFKATAGTVYYEPGEFSKSIAVPLISNTRWDTHVEFAVELLEDGLVGGVLGHYLHETRVKIIDDDTFPSTRFKDQVLAQDFDSIPRLGLLWEYISRNLGEPLVQQGTRKMLLLAVLDRPSDAKESYAESNLRSLRGQGLFLMFKLLLNLYILQFVLSQNFPEEELLIVQETCPSSSRRVTY</sequence>
<dbReference type="InterPro" id="IPR038081">
    <property type="entry name" value="CalX-like_sf"/>
</dbReference>
<keyword evidence="2" id="KW-0677">Repeat</keyword>
<evidence type="ECO:0000256" key="3">
    <source>
        <dbReference type="ARBA" id="ARBA00022837"/>
    </source>
</evidence>
<dbReference type="OrthoDB" id="424810at2759"/>
<keyword evidence="3" id="KW-0106">Calcium</keyword>
<dbReference type="SUPFAM" id="SSF141072">
    <property type="entry name" value="CalX-like"/>
    <property type="match status" value="1"/>
</dbReference>
<dbReference type="AlphaFoldDB" id="A0A1Q9BTG4"/>
<dbReference type="GO" id="GO:0007154">
    <property type="term" value="P:cell communication"/>
    <property type="evidence" value="ECO:0007669"/>
    <property type="project" value="InterPro"/>
</dbReference>
<evidence type="ECO:0000256" key="5">
    <source>
        <dbReference type="SAM" id="MobiDB-lite"/>
    </source>
</evidence>
<feature type="domain" description="Calx-beta" evidence="6">
    <location>
        <begin position="66"/>
        <end position="163"/>
    </location>
</feature>
<keyword evidence="4" id="KW-0813">Transport</keyword>
<dbReference type="InterPro" id="IPR003644">
    <property type="entry name" value="Calx_beta"/>
</dbReference>
<dbReference type="EMBL" id="LSRX01004470">
    <property type="protein sequence ID" value="OLP73957.1"/>
    <property type="molecule type" value="Genomic_DNA"/>
</dbReference>
<protein>
    <recommendedName>
        <fullName evidence="6">Calx-beta domain-containing protein</fullName>
    </recommendedName>
</protein>
<comment type="caution">
    <text evidence="7">The sequence shown here is derived from an EMBL/GenBank/DDBJ whole genome shotgun (WGS) entry which is preliminary data.</text>
</comment>
<organism evidence="7 8">
    <name type="scientific">Symbiodinium microadriaticum</name>
    <name type="common">Dinoflagellate</name>
    <name type="synonym">Zooxanthella microadriatica</name>
    <dbReference type="NCBI Taxonomy" id="2951"/>
    <lineage>
        <taxon>Eukaryota</taxon>
        <taxon>Sar</taxon>
        <taxon>Alveolata</taxon>
        <taxon>Dinophyceae</taxon>
        <taxon>Suessiales</taxon>
        <taxon>Symbiodiniaceae</taxon>
        <taxon>Symbiodinium</taxon>
    </lineage>
</organism>
<evidence type="ECO:0000313" key="8">
    <source>
        <dbReference type="Proteomes" id="UP000186817"/>
    </source>
</evidence>
<dbReference type="GO" id="GO:0016020">
    <property type="term" value="C:membrane"/>
    <property type="evidence" value="ECO:0007669"/>
    <property type="project" value="InterPro"/>
</dbReference>
<evidence type="ECO:0000313" key="7">
    <source>
        <dbReference type="EMBL" id="OLP73957.1"/>
    </source>
</evidence>
<accession>A0A1Q9BTG4</accession>
<keyword evidence="4" id="KW-0406">Ion transport</keyword>
<dbReference type="Gene3D" id="2.60.40.2030">
    <property type="match status" value="1"/>
</dbReference>
<dbReference type="SMART" id="SM00237">
    <property type="entry name" value="Calx_beta"/>
    <property type="match status" value="1"/>
</dbReference>
<dbReference type="GO" id="GO:0030001">
    <property type="term" value="P:metal ion transport"/>
    <property type="evidence" value="ECO:0007669"/>
    <property type="project" value="TreeGrafter"/>
</dbReference>
<evidence type="ECO:0000256" key="1">
    <source>
        <dbReference type="ARBA" id="ARBA00022729"/>
    </source>
</evidence>
<keyword evidence="8" id="KW-1185">Reference proteome</keyword>